<dbReference type="PROSITE" id="PS50088">
    <property type="entry name" value="ANK_REPEAT"/>
    <property type="match status" value="1"/>
</dbReference>
<reference evidence="17 18" key="1">
    <citation type="submission" date="2022-05" db="EMBL/GenBank/DDBJ databases">
        <authorList>
            <consortium name="Genoscope - CEA"/>
            <person name="William W."/>
        </authorList>
    </citation>
    <scope>NUCLEOTIDE SEQUENCE [LARGE SCALE GENOMIC DNA]</scope>
</reference>
<dbReference type="InterPro" id="IPR041540">
    <property type="entry name" value="VATC"/>
</dbReference>
<evidence type="ECO:0000256" key="5">
    <source>
        <dbReference type="ARBA" id="ARBA00022723"/>
    </source>
</evidence>
<name>A0AAU9WTB3_9CNID</name>
<evidence type="ECO:0000256" key="14">
    <source>
        <dbReference type="PROSITE-ProRule" id="PRU01389"/>
    </source>
</evidence>
<organism evidence="17 18">
    <name type="scientific">Pocillopora meandrina</name>
    <dbReference type="NCBI Taxonomy" id="46732"/>
    <lineage>
        <taxon>Eukaryota</taxon>
        <taxon>Metazoa</taxon>
        <taxon>Cnidaria</taxon>
        <taxon>Anthozoa</taxon>
        <taxon>Hexacorallia</taxon>
        <taxon>Scleractinia</taxon>
        <taxon>Astrocoeniina</taxon>
        <taxon>Pocilloporidae</taxon>
        <taxon>Pocillopora</taxon>
    </lineage>
</organism>
<dbReference type="PANTHER" id="PTHR16036">
    <property type="entry name" value="ANKYRIN REPEAT AND ZINC FINGER DOMAIN-CONTAINING PROTEIN 1"/>
    <property type="match status" value="1"/>
</dbReference>
<keyword evidence="18" id="KW-1185">Reference proteome</keyword>
<keyword evidence="4 14" id="KW-0540">Nuclease</keyword>
<keyword evidence="8" id="KW-0863">Zinc-finger</keyword>
<evidence type="ECO:0000256" key="9">
    <source>
        <dbReference type="ARBA" id="ARBA00022801"/>
    </source>
</evidence>
<feature type="compositionally biased region" description="Basic and acidic residues" evidence="15">
    <location>
        <begin position="404"/>
        <end position="416"/>
    </location>
</feature>
<keyword evidence="5" id="KW-0479">Metal-binding</keyword>
<comment type="subcellular location">
    <subcellularLocation>
        <location evidence="1">Cytoplasm</location>
    </subcellularLocation>
</comment>
<evidence type="ECO:0000256" key="7">
    <source>
        <dbReference type="ARBA" id="ARBA00022759"/>
    </source>
</evidence>
<comment type="domain">
    <text evidence="14">The VLRF1 domain mediates binding to the 60S ribosomal subunit.</text>
</comment>
<dbReference type="GO" id="GO:0036503">
    <property type="term" value="P:ERAD pathway"/>
    <property type="evidence" value="ECO:0007669"/>
    <property type="project" value="TreeGrafter"/>
</dbReference>
<evidence type="ECO:0000256" key="3">
    <source>
        <dbReference type="ARBA" id="ARBA00022490"/>
    </source>
</evidence>
<protein>
    <recommendedName>
        <fullName evidence="16">VLRF1 domain-containing protein</fullName>
    </recommendedName>
</protein>
<dbReference type="PROSITE" id="PS52044">
    <property type="entry name" value="VLRF1"/>
    <property type="match status" value="1"/>
</dbReference>
<dbReference type="AlphaFoldDB" id="A0AAU9WTB3"/>
<sequence>MAFKARSSAVSVFDEELMSDFLRNVRIIGNDLKSGDSDEKQEQVMEKKLIRKNESYAGEKLGMSCSICQVIFDSVDIQREHFKLDWHRFNLKQKILDKPIMSEEAFEETISGEVSSISGSDSDTDNDDGDLMLESSQCSKPSINSLLPEQNINSETHTSLRRQHPKVFFVNGDGEVMSVYRSVLYSIQNIPTTPEDTLSLLTSLTMKCYWIVLMTAGGHFAGAVFKGNEVLIHKTFHRYTVRAKRGTAQGARDSQQGGKQPKSAGASLRRHNEAALFQEVQDLLEAWSQHVEKCHRIFIRTPAYNKAMFFGGRKPPFKKDDARIRTIPFATRRPTFNEVKRVHQELSSVQLLGKDSDVELQDLLMNLTHNKAKENVPAVDDGDKIRSWQASQAVASDNEVAIDSQERNISLERSDEGQPDSGSTTKVQEAPKKTKKKKAKNIKKESIDGLQNAEVSPERRSWNRLYCAIVSANIAVISSLRGGSVQSNGKACINTESASVLQGKNEGMEETTKSGVLEIEINDSVTSEDEGNKTSDDLKTDSNTNRSVKCTKTDTIEELASSGISNEFEDSPSRNGELSSARILDVINEQFGEGGDTLLHVASRSSRREIVLRLLECGSDPAVKDEKGRTPYAVAGDKETRNEFRRFMACHPDRYDYVKAQIPSALTPEMESEKEKRNAERKKAQKKAQKQRAKEQKAIERKKEEEEKEKRAYQALSDREKRALAAEKRFAQQQAAKQAGITSSCAWCSKSLVGQVPFERLTHKYCSTACVKAHRLEMESQQR</sequence>
<proteinExistence type="inferred from homology"/>
<feature type="active site" evidence="14">
    <location>
        <position position="249"/>
    </location>
</feature>
<dbReference type="PANTHER" id="PTHR16036:SF2">
    <property type="entry name" value="TRNA ENDONUCLEASE ANKZF1"/>
    <property type="match status" value="1"/>
</dbReference>
<dbReference type="InterPro" id="IPR047139">
    <property type="entry name" value="ANKZ1/VMS1"/>
</dbReference>
<evidence type="ECO:0000256" key="12">
    <source>
        <dbReference type="ARBA" id="ARBA00023054"/>
    </source>
</evidence>
<evidence type="ECO:0000313" key="18">
    <source>
        <dbReference type="Proteomes" id="UP001159428"/>
    </source>
</evidence>
<evidence type="ECO:0000256" key="1">
    <source>
        <dbReference type="ARBA" id="ARBA00004496"/>
    </source>
</evidence>
<feature type="compositionally biased region" description="Basic and acidic residues" evidence="15">
    <location>
        <begin position="530"/>
        <end position="540"/>
    </location>
</feature>
<keyword evidence="9 14" id="KW-0378">Hydrolase</keyword>
<dbReference type="PROSITE" id="PS50297">
    <property type="entry name" value="ANK_REP_REGION"/>
    <property type="match status" value="1"/>
</dbReference>
<feature type="repeat" description="ANK" evidence="13">
    <location>
        <begin position="594"/>
        <end position="626"/>
    </location>
</feature>
<dbReference type="InterPro" id="IPR036770">
    <property type="entry name" value="Ankyrin_rpt-contain_sf"/>
</dbReference>
<comment type="similarity">
    <text evidence="2 14">Belongs to the ANKZF1/VMS1 family.</text>
</comment>
<feature type="compositionally biased region" description="Basic and acidic residues" evidence="15">
    <location>
        <begin position="692"/>
        <end position="716"/>
    </location>
</feature>
<evidence type="ECO:0000256" key="6">
    <source>
        <dbReference type="ARBA" id="ARBA00022737"/>
    </source>
</evidence>
<dbReference type="GO" id="GO:0008270">
    <property type="term" value="F:zinc ion binding"/>
    <property type="evidence" value="ECO:0007669"/>
    <property type="project" value="UniProtKB-KW"/>
</dbReference>
<gene>
    <name evidence="17" type="ORF">PMEA_00011416</name>
</gene>
<dbReference type="GO" id="GO:0004519">
    <property type="term" value="F:endonuclease activity"/>
    <property type="evidence" value="ECO:0007669"/>
    <property type="project" value="UniProtKB-KW"/>
</dbReference>
<evidence type="ECO:0000256" key="15">
    <source>
        <dbReference type="SAM" id="MobiDB-lite"/>
    </source>
</evidence>
<evidence type="ECO:0000256" key="10">
    <source>
        <dbReference type="ARBA" id="ARBA00022833"/>
    </source>
</evidence>
<dbReference type="Pfam" id="PF18826">
    <property type="entry name" value="bVLRF1"/>
    <property type="match status" value="1"/>
</dbReference>
<feature type="region of interest" description="Disordered" evidence="15">
    <location>
        <begin position="666"/>
        <end position="716"/>
    </location>
</feature>
<comment type="caution">
    <text evidence="17">The sequence shown here is derived from an EMBL/GenBank/DDBJ whole genome shotgun (WGS) entry which is preliminary data.</text>
</comment>
<keyword evidence="10" id="KW-0862">Zinc</keyword>
<evidence type="ECO:0000256" key="2">
    <source>
        <dbReference type="ARBA" id="ARBA00009262"/>
    </source>
</evidence>
<dbReference type="InterPro" id="IPR002110">
    <property type="entry name" value="Ankyrin_rpt"/>
</dbReference>
<feature type="compositionally biased region" description="Basic and acidic residues" evidence="15">
    <location>
        <begin position="671"/>
        <end position="682"/>
    </location>
</feature>
<keyword evidence="11 13" id="KW-0040">ANK repeat</keyword>
<dbReference type="SUPFAM" id="SSF48403">
    <property type="entry name" value="Ankyrin repeat"/>
    <property type="match status" value="1"/>
</dbReference>
<keyword evidence="6" id="KW-0677">Repeat</keyword>
<evidence type="ECO:0000256" key="8">
    <source>
        <dbReference type="ARBA" id="ARBA00022771"/>
    </source>
</evidence>
<dbReference type="Gene3D" id="1.25.40.20">
    <property type="entry name" value="Ankyrin repeat-containing domain"/>
    <property type="match status" value="1"/>
</dbReference>
<keyword evidence="3 14" id="KW-0963">Cytoplasm</keyword>
<feature type="region of interest" description="Disordered" evidence="15">
    <location>
        <begin position="243"/>
        <end position="268"/>
    </location>
</feature>
<keyword evidence="7 14" id="KW-0255">Endonuclease</keyword>
<evidence type="ECO:0000256" key="13">
    <source>
        <dbReference type="PROSITE-ProRule" id="PRU00023"/>
    </source>
</evidence>
<dbReference type="GO" id="GO:0016787">
    <property type="term" value="F:hydrolase activity"/>
    <property type="evidence" value="ECO:0007669"/>
    <property type="project" value="UniProtKB-KW"/>
</dbReference>
<feature type="domain" description="VLRF1" evidence="16">
    <location>
        <begin position="206"/>
        <end position="349"/>
    </location>
</feature>
<dbReference type="InterPro" id="IPR041175">
    <property type="entry name" value="VLRF1/Vms1"/>
</dbReference>
<dbReference type="EMBL" id="CALNXJ010000020">
    <property type="protein sequence ID" value="CAH3124646.1"/>
    <property type="molecule type" value="Genomic_DNA"/>
</dbReference>
<dbReference type="Proteomes" id="UP001159428">
    <property type="component" value="Unassembled WGS sequence"/>
</dbReference>
<dbReference type="Pfam" id="PF18716">
    <property type="entry name" value="VATC"/>
    <property type="match status" value="1"/>
</dbReference>
<dbReference type="GO" id="GO:0005737">
    <property type="term" value="C:cytoplasm"/>
    <property type="evidence" value="ECO:0007669"/>
    <property type="project" value="UniProtKB-SubCell"/>
</dbReference>
<evidence type="ECO:0000259" key="16">
    <source>
        <dbReference type="PROSITE" id="PS52044"/>
    </source>
</evidence>
<evidence type="ECO:0000313" key="17">
    <source>
        <dbReference type="EMBL" id="CAH3124646.1"/>
    </source>
</evidence>
<feature type="region of interest" description="Disordered" evidence="15">
    <location>
        <begin position="396"/>
        <end position="443"/>
    </location>
</feature>
<feature type="region of interest" description="Disordered" evidence="15">
    <location>
        <begin position="525"/>
        <end position="544"/>
    </location>
</feature>
<accession>A0AAU9WTB3</accession>
<evidence type="ECO:0000256" key="11">
    <source>
        <dbReference type="ARBA" id="ARBA00023043"/>
    </source>
</evidence>
<keyword evidence="12" id="KW-0175">Coiled coil</keyword>
<evidence type="ECO:0000256" key="4">
    <source>
        <dbReference type="ARBA" id="ARBA00022722"/>
    </source>
</evidence>